<dbReference type="Gene3D" id="1.10.630.10">
    <property type="entry name" value="Cytochrome P450"/>
    <property type="match status" value="1"/>
</dbReference>
<dbReference type="Proteomes" id="UP000039046">
    <property type="component" value="Unassembled WGS sequence"/>
</dbReference>
<keyword evidence="4 7" id="KW-0479">Metal-binding</keyword>
<keyword evidence="8" id="KW-0503">Monooxygenase</keyword>
<dbReference type="EMBL" id="CDHN01000001">
    <property type="protein sequence ID" value="CEJ82567.1"/>
    <property type="molecule type" value="Genomic_DNA"/>
</dbReference>
<dbReference type="PRINTS" id="PR00463">
    <property type="entry name" value="EP450I"/>
</dbReference>
<dbReference type="InterPro" id="IPR050121">
    <property type="entry name" value="Cytochrome_P450_monoxygenase"/>
</dbReference>
<evidence type="ECO:0000256" key="6">
    <source>
        <dbReference type="ARBA" id="ARBA00023004"/>
    </source>
</evidence>
<dbReference type="InterPro" id="IPR036396">
    <property type="entry name" value="Cyt_P450_sf"/>
</dbReference>
<dbReference type="GO" id="GO:0005506">
    <property type="term" value="F:iron ion binding"/>
    <property type="evidence" value="ECO:0007669"/>
    <property type="project" value="InterPro"/>
</dbReference>
<dbReference type="InterPro" id="IPR002401">
    <property type="entry name" value="Cyt_P450_E_grp-I"/>
</dbReference>
<organism evidence="9 10">
    <name type="scientific">[Torrubiella] hemipterigena</name>
    <dbReference type="NCBI Taxonomy" id="1531966"/>
    <lineage>
        <taxon>Eukaryota</taxon>
        <taxon>Fungi</taxon>
        <taxon>Dikarya</taxon>
        <taxon>Ascomycota</taxon>
        <taxon>Pezizomycotina</taxon>
        <taxon>Sordariomycetes</taxon>
        <taxon>Hypocreomycetidae</taxon>
        <taxon>Hypocreales</taxon>
        <taxon>Clavicipitaceae</taxon>
        <taxon>Clavicipitaceae incertae sedis</taxon>
        <taxon>'Torrubiella' clade</taxon>
    </lineage>
</organism>
<dbReference type="GO" id="GO:0020037">
    <property type="term" value="F:heme binding"/>
    <property type="evidence" value="ECO:0007669"/>
    <property type="project" value="InterPro"/>
</dbReference>
<evidence type="ECO:0000256" key="1">
    <source>
        <dbReference type="ARBA" id="ARBA00001971"/>
    </source>
</evidence>
<dbReference type="GO" id="GO:0016705">
    <property type="term" value="F:oxidoreductase activity, acting on paired donors, with incorporation or reduction of molecular oxygen"/>
    <property type="evidence" value="ECO:0007669"/>
    <property type="project" value="InterPro"/>
</dbReference>
<keyword evidence="6 7" id="KW-0408">Iron</keyword>
<evidence type="ECO:0000313" key="9">
    <source>
        <dbReference type="EMBL" id="CEJ82567.1"/>
    </source>
</evidence>
<proteinExistence type="inferred from homology"/>
<reference evidence="9 10" key="1">
    <citation type="journal article" date="2015" name="Genome Announc.">
        <title>Draft Genome Sequence and Gene Annotation of the Entomopathogenic Fungus Verticillium hemipterigenum.</title>
        <authorList>
            <person name="Horn F."/>
            <person name="Habel A."/>
            <person name="Scharf D.H."/>
            <person name="Dworschak J."/>
            <person name="Brakhage A.A."/>
            <person name="Guthke R."/>
            <person name="Hertweck C."/>
            <person name="Linde J."/>
        </authorList>
    </citation>
    <scope>NUCLEOTIDE SEQUENCE [LARGE SCALE GENOMIC DNA]</scope>
</reference>
<keyword evidence="10" id="KW-1185">Reference proteome</keyword>
<evidence type="ECO:0000256" key="7">
    <source>
        <dbReference type="PIRSR" id="PIRSR602401-1"/>
    </source>
</evidence>
<feature type="binding site" description="axial binding residue" evidence="7">
    <location>
        <position position="428"/>
    </location>
    <ligand>
        <name>heme</name>
        <dbReference type="ChEBI" id="CHEBI:30413"/>
    </ligand>
    <ligandPart>
        <name>Fe</name>
        <dbReference type="ChEBI" id="CHEBI:18248"/>
    </ligandPart>
</feature>
<evidence type="ECO:0000313" key="10">
    <source>
        <dbReference type="Proteomes" id="UP000039046"/>
    </source>
</evidence>
<dbReference type="OrthoDB" id="1470350at2759"/>
<accession>A0A0A1T8G4</accession>
<evidence type="ECO:0000256" key="3">
    <source>
        <dbReference type="ARBA" id="ARBA00022617"/>
    </source>
</evidence>
<name>A0A0A1T8G4_9HYPO</name>
<dbReference type="InterPro" id="IPR017972">
    <property type="entry name" value="Cyt_P450_CS"/>
</dbReference>
<evidence type="ECO:0000256" key="4">
    <source>
        <dbReference type="ARBA" id="ARBA00022723"/>
    </source>
</evidence>
<dbReference type="PROSITE" id="PS00086">
    <property type="entry name" value="CYTOCHROME_P450"/>
    <property type="match status" value="1"/>
</dbReference>
<dbReference type="PRINTS" id="PR00385">
    <property type="entry name" value="P450"/>
</dbReference>
<dbReference type="SUPFAM" id="SSF48264">
    <property type="entry name" value="Cytochrome P450"/>
    <property type="match status" value="1"/>
</dbReference>
<gene>
    <name evidence="9" type="ORF">VHEMI02626</name>
</gene>
<keyword evidence="5 8" id="KW-0560">Oxidoreductase</keyword>
<dbReference type="InterPro" id="IPR001128">
    <property type="entry name" value="Cyt_P450"/>
</dbReference>
<evidence type="ECO:0000256" key="2">
    <source>
        <dbReference type="ARBA" id="ARBA00010617"/>
    </source>
</evidence>
<sequence>MDFLEAPHTQVLAVAAALVTGVTVYNTLSTSTAKVPGPWYTKWTGLVKHYHTLHANKPKWVHSLHQQYGPVVRLSPNEVSISDPKDLKVVYNVKESFIKSQFYEAFAGPHLNEPSVFSTRNRESHRNQRRLLAGAMSESSLKLLYDDIFSLAGTAIARMSEELSTRGVIDVAKWWLFYTTDTIGTLTFGSSFEMLELGKKTQYSEDLATLGKSTGIRIVFPSLFRWAAYIPGIAQIFGEAQNALIRLDGYAMTSIKRQETAEKETLFSKIIRAKDEDKMGYSELRANARSYIVAGSDTTSTTLTYLVWSICGDLKMRDRVVEEVKGLSDEFTDADTRQLKFLNCAIKETLRLYSAVPAGMPRDVPAGGAVIGGYHLDAGVTVAAQPYTVNRNPEVFPNPDEFNPDRWLHETREMNDSIFTFGGGSRICIGLHLAEMEIRVAASKFFREFPNVSRSSKEGMTPGDMDPKLMFLMFPAGGRCLVQN</sequence>
<evidence type="ECO:0000256" key="5">
    <source>
        <dbReference type="ARBA" id="ARBA00023002"/>
    </source>
</evidence>
<dbReference type="Pfam" id="PF00067">
    <property type="entry name" value="p450"/>
    <property type="match status" value="1"/>
</dbReference>
<protein>
    <recommendedName>
        <fullName evidence="11">Cytochrome P450</fullName>
    </recommendedName>
</protein>
<dbReference type="HOGENOM" id="CLU_001570_14_2_1"/>
<comment type="similarity">
    <text evidence="2 8">Belongs to the cytochrome P450 family.</text>
</comment>
<comment type="cofactor">
    <cofactor evidence="1 7">
        <name>heme</name>
        <dbReference type="ChEBI" id="CHEBI:30413"/>
    </cofactor>
</comment>
<dbReference type="AlphaFoldDB" id="A0A0A1T8G4"/>
<dbReference type="PANTHER" id="PTHR24305:SF96">
    <property type="entry name" value="CYTOCHROME P450 MONOOXYGENASE STCB-RELATED"/>
    <property type="match status" value="1"/>
</dbReference>
<dbReference type="CDD" id="cd11059">
    <property type="entry name" value="CYP_fungal"/>
    <property type="match status" value="1"/>
</dbReference>
<keyword evidence="3 7" id="KW-0349">Heme</keyword>
<evidence type="ECO:0000256" key="8">
    <source>
        <dbReference type="RuleBase" id="RU000461"/>
    </source>
</evidence>
<evidence type="ECO:0008006" key="11">
    <source>
        <dbReference type="Google" id="ProtNLM"/>
    </source>
</evidence>
<dbReference type="GO" id="GO:0004497">
    <property type="term" value="F:monooxygenase activity"/>
    <property type="evidence" value="ECO:0007669"/>
    <property type="project" value="UniProtKB-KW"/>
</dbReference>
<dbReference type="PANTHER" id="PTHR24305">
    <property type="entry name" value="CYTOCHROME P450"/>
    <property type="match status" value="1"/>
</dbReference>
<dbReference type="STRING" id="1531966.A0A0A1T8G4"/>